<accession>A0A2M9CPJ1</accession>
<organism evidence="3 4">
    <name type="scientific">Sediminihabitans luteus</name>
    <dbReference type="NCBI Taxonomy" id="1138585"/>
    <lineage>
        <taxon>Bacteria</taxon>
        <taxon>Bacillati</taxon>
        <taxon>Actinomycetota</taxon>
        <taxon>Actinomycetes</taxon>
        <taxon>Micrococcales</taxon>
        <taxon>Cellulomonadaceae</taxon>
        <taxon>Sediminihabitans</taxon>
    </lineage>
</organism>
<dbReference type="OrthoDB" id="3393679at2"/>
<protein>
    <recommendedName>
        <fullName evidence="2">AMIN-like domain-containing protein</fullName>
    </recommendedName>
</protein>
<dbReference type="InterPro" id="IPR056303">
    <property type="entry name" value="AMIN-like"/>
</dbReference>
<reference evidence="3 4" key="1">
    <citation type="submission" date="2017-11" db="EMBL/GenBank/DDBJ databases">
        <title>Genomic Encyclopedia of Archaeal and Bacterial Type Strains, Phase II (KMG-II): From Individual Species to Whole Genera.</title>
        <authorList>
            <person name="Goeker M."/>
        </authorList>
    </citation>
    <scope>NUCLEOTIDE SEQUENCE [LARGE SCALE GENOMIC DNA]</scope>
    <source>
        <strain evidence="3 4">DSM 25478</strain>
    </source>
</reference>
<keyword evidence="4" id="KW-1185">Reference proteome</keyword>
<comment type="caution">
    <text evidence="3">The sequence shown here is derived from an EMBL/GenBank/DDBJ whole genome shotgun (WGS) entry which is preliminary data.</text>
</comment>
<name>A0A2M9CPJ1_9CELL</name>
<evidence type="ECO:0000313" key="3">
    <source>
        <dbReference type="EMBL" id="PJJ73803.1"/>
    </source>
</evidence>
<dbReference type="Pfam" id="PF24837">
    <property type="entry name" value="AMIN-like"/>
    <property type="match status" value="1"/>
</dbReference>
<dbReference type="EMBL" id="PGFE01000002">
    <property type="protein sequence ID" value="PJJ73803.1"/>
    <property type="molecule type" value="Genomic_DNA"/>
</dbReference>
<evidence type="ECO:0000259" key="2">
    <source>
        <dbReference type="Pfam" id="PF24837"/>
    </source>
</evidence>
<evidence type="ECO:0000256" key="1">
    <source>
        <dbReference type="SAM" id="MobiDB-lite"/>
    </source>
</evidence>
<feature type="domain" description="AMIN-like" evidence="2">
    <location>
        <begin position="112"/>
        <end position="236"/>
    </location>
</feature>
<dbReference type="AlphaFoldDB" id="A0A2M9CPJ1"/>
<gene>
    <name evidence="3" type="ORF">CLV28_1284</name>
</gene>
<feature type="region of interest" description="Disordered" evidence="1">
    <location>
        <begin position="41"/>
        <end position="108"/>
    </location>
</feature>
<proteinExistence type="predicted"/>
<sequence>MELASTTPRRVRARTVRPVAHAVVVIACLGLLVACDEGDGHTADPSDETTLASSGAPLGAPSDDTASGPSTPPTSAPVDGDEDAGPTSGAEAGFTADTSPDEATASDDALLTVTDVRAAVHDGYERVVLELGGTGTPGWRAEYVDEAVQDGSGNVVDVAGGAILSVQLSGTGYPVDTGLDEFSGDPLASTSTDLVTDVVLDGTFEGYTQVFVGLDEVHPFRVFLLEDPVRVVVDVRTD</sequence>
<evidence type="ECO:0000313" key="4">
    <source>
        <dbReference type="Proteomes" id="UP000231693"/>
    </source>
</evidence>
<dbReference type="Proteomes" id="UP000231693">
    <property type="component" value="Unassembled WGS sequence"/>
</dbReference>